<evidence type="ECO:0000313" key="9">
    <source>
        <dbReference type="EMBL" id="KJF73751.1"/>
    </source>
</evidence>
<feature type="chain" id="PRO_5045360190" evidence="4">
    <location>
        <begin position="25"/>
        <end position="389"/>
    </location>
</feature>
<dbReference type="SUPFAM" id="SSF111369">
    <property type="entry name" value="HlyD-like secretion proteins"/>
    <property type="match status" value="1"/>
</dbReference>
<feature type="domain" description="Multidrug resistance protein MdtA-like beta-barrel" evidence="7">
    <location>
        <begin position="215"/>
        <end position="299"/>
    </location>
</feature>
<accession>A0ABR5D9N0</accession>
<dbReference type="PROSITE" id="PS51257">
    <property type="entry name" value="PROKAR_LIPOPROTEIN"/>
    <property type="match status" value="1"/>
</dbReference>
<evidence type="ECO:0000259" key="8">
    <source>
        <dbReference type="Pfam" id="PF25967"/>
    </source>
</evidence>
<dbReference type="Pfam" id="PF25917">
    <property type="entry name" value="BSH_RND"/>
    <property type="match status" value="1"/>
</dbReference>
<dbReference type="PANTHER" id="PTHR30158">
    <property type="entry name" value="ACRA/E-RELATED COMPONENT OF DRUG EFFLUX TRANSPORTER"/>
    <property type="match status" value="1"/>
</dbReference>
<dbReference type="Gene3D" id="2.40.30.170">
    <property type="match status" value="1"/>
</dbReference>
<feature type="signal peptide" evidence="4">
    <location>
        <begin position="1"/>
        <end position="24"/>
    </location>
</feature>
<organism evidence="9 10">
    <name type="scientific">Agrobacterium arsenijevicii</name>
    <dbReference type="NCBI Taxonomy" id="1585697"/>
    <lineage>
        <taxon>Bacteria</taxon>
        <taxon>Pseudomonadati</taxon>
        <taxon>Pseudomonadota</taxon>
        <taxon>Alphaproteobacteria</taxon>
        <taxon>Hyphomicrobiales</taxon>
        <taxon>Rhizobiaceae</taxon>
        <taxon>Rhizobium/Agrobacterium group</taxon>
        <taxon>Agrobacterium</taxon>
    </lineage>
</organism>
<comment type="subcellular location">
    <subcellularLocation>
        <location evidence="1">Cell envelope</location>
    </subcellularLocation>
</comment>
<sequence length="389" mass="41287">MRRTSHRLKIAALLFPAVFLSACGDEKTSRQAAATEQTEAARVSVLNVQSAKVVVYDELPGRISAYRTAEIRAQVNGIIQKKLFQEGAVINAHTPLFQIDPAPFAADAEASAAVLARAEAELLNAQIKFDRAGLLSSQKILSAESFNNATATLAQAKANVAEAKANLARRKLELSYATISSPIAGVIGQSFMSEGGLASSSATAPLAVVQQIDQVYVDVRQSSMSKELLRDMASDGGGEKAEGLPVKIFSIAGKPYGQPGKLLFSDISVDAATGNLGIRILVPNPAQQLLPGMYIRAKVPRAIYSQALMVPQEAVLRDPSGRPQLVVIGADDTGNRRNIETGALVDGQYMVLHGVSAGETIVVLGQDRVQPGEKLQTTPYRPSANDIKS</sequence>
<evidence type="ECO:0000259" key="7">
    <source>
        <dbReference type="Pfam" id="PF25944"/>
    </source>
</evidence>
<evidence type="ECO:0000256" key="4">
    <source>
        <dbReference type="SAM" id="SignalP"/>
    </source>
</evidence>
<protein>
    <submittedName>
        <fullName evidence="9">RND transporter</fullName>
    </submittedName>
</protein>
<dbReference type="InterPro" id="IPR058625">
    <property type="entry name" value="MdtA-like_BSH"/>
</dbReference>
<gene>
    <name evidence="9" type="ORF">RP75_10395</name>
</gene>
<dbReference type="Gene3D" id="1.10.287.470">
    <property type="entry name" value="Helix hairpin bin"/>
    <property type="match status" value="1"/>
</dbReference>
<name>A0ABR5D9N0_9HYPH</name>
<proteinExistence type="inferred from homology"/>
<evidence type="ECO:0000259" key="5">
    <source>
        <dbReference type="Pfam" id="PF25876"/>
    </source>
</evidence>
<dbReference type="Pfam" id="PF25876">
    <property type="entry name" value="HH_MFP_RND"/>
    <property type="match status" value="1"/>
</dbReference>
<dbReference type="InterPro" id="IPR058627">
    <property type="entry name" value="MdtA-like_C"/>
</dbReference>
<evidence type="ECO:0000256" key="2">
    <source>
        <dbReference type="ARBA" id="ARBA00009477"/>
    </source>
</evidence>
<dbReference type="EMBL" id="JWIT01000005">
    <property type="protein sequence ID" value="KJF73751.1"/>
    <property type="molecule type" value="Genomic_DNA"/>
</dbReference>
<keyword evidence="10" id="KW-1185">Reference proteome</keyword>
<evidence type="ECO:0000256" key="1">
    <source>
        <dbReference type="ARBA" id="ARBA00004196"/>
    </source>
</evidence>
<evidence type="ECO:0000256" key="3">
    <source>
        <dbReference type="SAM" id="Coils"/>
    </source>
</evidence>
<dbReference type="Pfam" id="PF25967">
    <property type="entry name" value="RND-MFP_C"/>
    <property type="match status" value="1"/>
</dbReference>
<feature type="domain" description="Multidrug resistance protein MdtA-like C-terminal permuted SH3" evidence="8">
    <location>
        <begin position="306"/>
        <end position="368"/>
    </location>
</feature>
<dbReference type="NCBIfam" id="TIGR01730">
    <property type="entry name" value="RND_mfp"/>
    <property type="match status" value="1"/>
</dbReference>
<evidence type="ECO:0000313" key="10">
    <source>
        <dbReference type="Proteomes" id="UP000032564"/>
    </source>
</evidence>
<feature type="domain" description="Multidrug resistance protein MdtA-like alpha-helical hairpin" evidence="5">
    <location>
        <begin position="112"/>
        <end position="177"/>
    </location>
</feature>
<dbReference type="PANTHER" id="PTHR30158:SF3">
    <property type="entry name" value="MULTIDRUG EFFLUX PUMP SUBUNIT ACRA-RELATED"/>
    <property type="match status" value="1"/>
</dbReference>
<evidence type="ECO:0000259" key="6">
    <source>
        <dbReference type="Pfam" id="PF25917"/>
    </source>
</evidence>
<feature type="coiled-coil region" evidence="3">
    <location>
        <begin position="146"/>
        <end position="173"/>
    </location>
</feature>
<dbReference type="InterPro" id="IPR006143">
    <property type="entry name" value="RND_pump_MFP"/>
</dbReference>
<dbReference type="Gene3D" id="2.40.420.20">
    <property type="match status" value="1"/>
</dbReference>
<keyword evidence="3" id="KW-0175">Coiled coil</keyword>
<comment type="caution">
    <text evidence="9">The sequence shown here is derived from an EMBL/GenBank/DDBJ whole genome shotgun (WGS) entry which is preliminary data.</text>
</comment>
<keyword evidence="4" id="KW-0732">Signal</keyword>
<reference evidence="9 10" key="1">
    <citation type="submission" date="2014-12" db="EMBL/GenBank/DDBJ databases">
        <authorList>
            <person name="Kuzmanovic N."/>
            <person name="Pulawska J."/>
            <person name="Obradovic A."/>
        </authorList>
    </citation>
    <scope>NUCLEOTIDE SEQUENCE [LARGE SCALE GENOMIC DNA]</scope>
    <source>
        <strain evidence="9 10">KFB 330</strain>
    </source>
</reference>
<dbReference type="InterPro" id="IPR058624">
    <property type="entry name" value="MdtA-like_HH"/>
</dbReference>
<comment type="similarity">
    <text evidence="2">Belongs to the membrane fusion protein (MFP) (TC 8.A.1) family.</text>
</comment>
<dbReference type="Gene3D" id="2.40.50.100">
    <property type="match status" value="1"/>
</dbReference>
<dbReference type="Pfam" id="PF25944">
    <property type="entry name" value="Beta-barrel_RND"/>
    <property type="match status" value="1"/>
</dbReference>
<feature type="domain" description="Multidrug resistance protein MdtA-like barrel-sandwich hybrid" evidence="6">
    <location>
        <begin position="67"/>
        <end position="210"/>
    </location>
</feature>
<dbReference type="Proteomes" id="UP000032564">
    <property type="component" value="Unassembled WGS sequence"/>
</dbReference>
<dbReference type="InterPro" id="IPR058626">
    <property type="entry name" value="MdtA-like_b-barrel"/>
</dbReference>